<name>U3U1J5_9GAMM</name>
<sequence>MICSHRARSTIKISFFKEIINIRRYLILIQCLFNNRLEGVWMFNVFKIAIKIIYDHFILKPYNYT</sequence>
<organism evidence="1 2">
    <name type="scientific">Candidatus Pantoea carbekii</name>
    <dbReference type="NCBI Taxonomy" id="1235990"/>
    <lineage>
        <taxon>Bacteria</taxon>
        <taxon>Pseudomonadati</taxon>
        <taxon>Pseudomonadota</taxon>
        <taxon>Gammaproteobacteria</taxon>
        <taxon>Enterobacterales</taxon>
        <taxon>Erwiniaceae</taxon>
        <taxon>Pantoea</taxon>
    </lineage>
</organism>
<dbReference type="KEGG" id="hhs:HHS_00210"/>
<dbReference type="AlphaFoldDB" id="U3U1J5"/>
<proteinExistence type="predicted"/>
<accession>U3U1J5</accession>
<keyword evidence="2" id="KW-1185">Reference proteome</keyword>
<dbReference type="EMBL" id="AP012554">
    <property type="protein sequence ID" value="BAN99990.1"/>
    <property type="molecule type" value="Genomic_DNA"/>
</dbReference>
<gene>
    <name evidence="1" type="ORF">HHS_00210</name>
</gene>
<protein>
    <submittedName>
        <fullName evidence="1">Uncharacterized protein</fullName>
    </submittedName>
</protein>
<evidence type="ECO:0000313" key="1">
    <source>
        <dbReference type="EMBL" id="BAN99990.1"/>
    </source>
</evidence>
<reference evidence="1 2" key="1">
    <citation type="submission" date="2012-10" db="EMBL/GenBank/DDBJ databases">
        <title>Genome sequence of the symbiont of the pentatomidae stink bug Halyomorpha halys.</title>
        <authorList>
            <person name="Kobayashi H."/>
            <person name="Fujii-Muramatsu R."/>
            <person name="Takeishi K."/>
            <person name="Noda H."/>
        </authorList>
    </citation>
    <scope>NUCLEOTIDE SEQUENCE [LARGE SCALE GENOMIC DNA]</scope>
</reference>
<dbReference type="Proteomes" id="UP000016900">
    <property type="component" value="Chromosome"/>
</dbReference>
<evidence type="ECO:0000313" key="2">
    <source>
        <dbReference type="Proteomes" id="UP000016900"/>
    </source>
</evidence>